<dbReference type="EMBL" id="CP022572">
    <property type="protein sequence ID" value="AZU64172.1"/>
    <property type="molecule type" value="Genomic_DNA"/>
</dbReference>
<dbReference type="InterPro" id="IPR001624">
    <property type="entry name" value="FliE"/>
</dbReference>
<evidence type="ECO:0000256" key="1">
    <source>
        <dbReference type="ARBA" id="ARBA00004117"/>
    </source>
</evidence>
<dbReference type="PANTHER" id="PTHR34653">
    <property type="match status" value="1"/>
</dbReference>
<evidence type="ECO:0000313" key="6">
    <source>
        <dbReference type="EMBL" id="AZU64172.1"/>
    </source>
</evidence>
<keyword evidence="3 4" id="KW-0975">Bacterial flagellum</keyword>
<comment type="subcellular location">
    <subcellularLocation>
        <location evidence="1 4">Bacterial flagellum basal body</location>
    </subcellularLocation>
</comment>
<protein>
    <recommendedName>
        <fullName evidence="4 5">Flagellar hook-basal body complex protein FliE</fullName>
    </recommendedName>
</protein>
<dbReference type="RefSeq" id="WP_066388290.1">
    <property type="nucleotide sequence ID" value="NZ_CP022572.1"/>
</dbReference>
<dbReference type="AlphaFoldDB" id="A0A3T0I4A7"/>
<keyword evidence="6" id="KW-0969">Cilium</keyword>
<reference evidence="6 7" key="1">
    <citation type="submission" date="2017-07" db="EMBL/GenBank/DDBJ databases">
        <title>The complete genome sequence of Bacillus mesonae strain H20-5, an efficient strain improving plant abiotic stress resistance.</title>
        <authorList>
            <person name="Kim S.Y."/>
            <person name="Song H."/>
            <person name="Sang M.K."/>
            <person name="Weon H.-Y."/>
            <person name="Song J."/>
        </authorList>
    </citation>
    <scope>NUCLEOTIDE SEQUENCE [LARGE SCALE GENOMIC DNA]</scope>
    <source>
        <strain evidence="6 7">H20-5</strain>
    </source>
</reference>
<dbReference type="PRINTS" id="PR01006">
    <property type="entry name" value="FLGHOOKFLIE"/>
</dbReference>
<dbReference type="Pfam" id="PF02049">
    <property type="entry name" value="FliE"/>
    <property type="match status" value="1"/>
</dbReference>
<dbReference type="HAMAP" id="MF_00724">
    <property type="entry name" value="FliE"/>
    <property type="match status" value="1"/>
</dbReference>
<dbReference type="GO" id="GO:0003774">
    <property type="term" value="F:cytoskeletal motor activity"/>
    <property type="evidence" value="ECO:0007669"/>
    <property type="project" value="InterPro"/>
</dbReference>
<evidence type="ECO:0000313" key="7">
    <source>
        <dbReference type="Proteomes" id="UP000282892"/>
    </source>
</evidence>
<evidence type="ECO:0000256" key="3">
    <source>
        <dbReference type="ARBA" id="ARBA00023143"/>
    </source>
</evidence>
<keyword evidence="7" id="KW-1185">Reference proteome</keyword>
<dbReference type="NCBIfam" id="TIGR00205">
    <property type="entry name" value="fliE"/>
    <property type="match status" value="1"/>
</dbReference>
<dbReference type="STRING" id="1193713.GCA_001636315_01830"/>
<comment type="similarity">
    <text evidence="2 4">Belongs to the FliE family.</text>
</comment>
<name>A0A3T0I4A7_9BACI</name>
<dbReference type="GO" id="GO:0071973">
    <property type="term" value="P:bacterial-type flagellum-dependent cell motility"/>
    <property type="evidence" value="ECO:0007669"/>
    <property type="project" value="InterPro"/>
</dbReference>
<organism evidence="6 7">
    <name type="scientific">Neobacillus mesonae</name>
    <dbReference type="NCBI Taxonomy" id="1193713"/>
    <lineage>
        <taxon>Bacteria</taxon>
        <taxon>Bacillati</taxon>
        <taxon>Bacillota</taxon>
        <taxon>Bacilli</taxon>
        <taxon>Bacillales</taxon>
        <taxon>Bacillaceae</taxon>
        <taxon>Neobacillus</taxon>
    </lineage>
</organism>
<gene>
    <name evidence="4" type="primary">fliE</name>
    <name evidence="6" type="ORF">CHR53_24655</name>
</gene>
<proteinExistence type="inferred from homology"/>
<sequence>MNISQIQGIQGSFLQGTKRQTDAESSVSFGNVLQKYIQEANGAVKDFETKSLALAKGEAINLHDVTIAAQKASIAVTLTTQVRDKAVEAYQEIMRMQI</sequence>
<evidence type="ECO:0000256" key="5">
    <source>
        <dbReference type="NCBIfam" id="TIGR00205"/>
    </source>
</evidence>
<dbReference type="GO" id="GO:0005198">
    <property type="term" value="F:structural molecule activity"/>
    <property type="evidence" value="ECO:0007669"/>
    <property type="project" value="UniProtKB-UniRule"/>
</dbReference>
<dbReference type="GO" id="GO:0009425">
    <property type="term" value="C:bacterial-type flagellum basal body"/>
    <property type="evidence" value="ECO:0007669"/>
    <property type="project" value="UniProtKB-SubCell"/>
</dbReference>
<evidence type="ECO:0000256" key="2">
    <source>
        <dbReference type="ARBA" id="ARBA00009272"/>
    </source>
</evidence>
<keyword evidence="6" id="KW-0282">Flagellum</keyword>
<dbReference type="OrthoDB" id="9812413at2"/>
<dbReference type="PANTHER" id="PTHR34653:SF1">
    <property type="entry name" value="FLAGELLAR HOOK-BASAL BODY COMPLEX PROTEIN FLIE"/>
    <property type="match status" value="1"/>
</dbReference>
<dbReference type="KEGG" id="nmk:CHR53_24655"/>
<evidence type="ECO:0000256" key="4">
    <source>
        <dbReference type="HAMAP-Rule" id="MF_00724"/>
    </source>
</evidence>
<keyword evidence="6" id="KW-0966">Cell projection</keyword>
<dbReference type="Proteomes" id="UP000282892">
    <property type="component" value="Chromosome"/>
</dbReference>
<accession>A0A3T0I4A7</accession>